<dbReference type="Proteomes" id="UP000265618">
    <property type="component" value="Unassembled WGS sequence"/>
</dbReference>
<evidence type="ECO:0000313" key="3">
    <source>
        <dbReference type="Proteomes" id="UP000265618"/>
    </source>
</evidence>
<feature type="non-terminal residue" evidence="2">
    <location>
        <position position="39"/>
    </location>
</feature>
<reference evidence="2 3" key="1">
    <citation type="journal article" date="2018" name="PLoS ONE">
        <title>The draft genome of Kipferlia bialata reveals reductive genome evolution in fornicate parasites.</title>
        <authorList>
            <person name="Tanifuji G."/>
            <person name="Takabayashi S."/>
            <person name="Kume K."/>
            <person name="Takagi M."/>
            <person name="Nakayama T."/>
            <person name="Kamikawa R."/>
            <person name="Inagaki Y."/>
            <person name="Hashimoto T."/>
        </authorList>
    </citation>
    <scope>NUCLEOTIDE SEQUENCE [LARGE SCALE GENOMIC DNA]</scope>
    <source>
        <strain evidence="2">NY0173</strain>
    </source>
</reference>
<feature type="compositionally biased region" description="Basic and acidic residues" evidence="1">
    <location>
        <begin position="19"/>
        <end position="39"/>
    </location>
</feature>
<organism evidence="2 3">
    <name type="scientific">Kipferlia bialata</name>
    <dbReference type="NCBI Taxonomy" id="797122"/>
    <lineage>
        <taxon>Eukaryota</taxon>
        <taxon>Metamonada</taxon>
        <taxon>Carpediemonas-like organisms</taxon>
        <taxon>Kipferlia</taxon>
    </lineage>
</organism>
<sequence length="39" mass="4627">VFPSHRVMTTLDSDGMLGPDRERQRRRERPVSARSQRMD</sequence>
<feature type="non-terminal residue" evidence="2">
    <location>
        <position position="1"/>
    </location>
</feature>
<keyword evidence="3" id="KW-1185">Reference proteome</keyword>
<gene>
    <name evidence="2" type="ORF">KIPB_016345</name>
</gene>
<comment type="caution">
    <text evidence="2">The sequence shown here is derived from an EMBL/GenBank/DDBJ whole genome shotgun (WGS) entry which is preliminary data.</text>
</comment>
<proteinExistence type="predicted"/>
<dbReference type="AlphaFoldDB" id="A0A9K3DB38"/>
<evidence type="ECO:0000313" key="2">
    <source>
        <dbReference type="EMBL" id="GIQ92523.1"/>
    </source>
</evidence>
<protein>
    <submittedName>
        <fullName evidence="2">Uncharacterized protein</fullName>
    </submittedName>
</protein>
<name>A0A9K3DB38_9EUKA</name>
<dbReference type="EMBL" id="BDIP01009905">
    <property type="protein sequence ID" value="GIQ92523.1"/>
    <property type="molecule type" value="Genomic_DNA"/>
</dbReference>
<evidence type="ECO:0000256" key="1">
    <source>
        <dbReference type="SAM" id="MobiDB-lite"/>
    </source>
</evidence>
<accession>A0A9K3DB38</accession>
<feature type="region of interest" description="Disordered" evidence="1">
    <location>
        <begin position="1"/>
        <end position="39"/>
    </location>
</feature>